<evidence type="ECO:0000256" key="2">
    <source>
        <dbReference type="ARBA" id="ARBA00022737"/>
    </source>
</evidence>
<evidence type="ECO:0000313" key="6">
    <source>
        <dbReference type="WBParaSite" id="ASIM_0001192101-mRNA-1"/>
    </source>
</evidence>
<keyword evidence="5" id="KW-1185">Reference proteome</keyword>
<organism evidence="6">
    <name type="scientific">Anisakis simplex</name>
    <name type="common">Herring worm</name>
    <dbReference type="NCBI Taxonomy" id="6269"/>
    <lineage>
        <taxon>Eukaryota</taxon>
        <taxon>Metazoa</taxon>
        <taxon>Ecdysozoa</taxon>
        <taxon>Nematoda</taxon>
        <taxon>Chromadorea</taxon>
        <taxon>Rhabditida</taxon>
        <taxon>Spirurina</taxon>
        <taxon>Ascaridomorpha</taxon>
        <taxon>Ascaridoidea</taxon>
        <taxon>Anisakidae</taxon>
        <taxon>Anisakis</taxon>
        <taxon>Anisakis simplex complex</taxon>
    </lineage>
</organism>
<dbReference type="Proteomes" id="UP000267096">
    <property type="component" value="Unassembled WGS sequence"/>
</dbReference>
<dbReference type="InterPro" id="IPR036322">
    <property type="entry name" value="WD40_repeat_dom_sf"/>
</dbReference>
<dbReference type="Pfam" id="PF00400">
    <property type="entry name" value="WD40"/>
    <property type="match status" value="3"/>
</dbReference>
<accession>A0A0M3JUQ1</accession>
<name>A0A0M3JUQ1_ANISI</name>
<protein>
    <submittedName>
        <fullName evidence="6">WD_REPEATS_REGION domain-containing protein</fullName>
    </submittedName>
</protein>
<evidence type="ECO:0000313" key="5">
    <source>
        <dbReference type="Proteomes" id="UP000267096"/>
    </source>
</evidence>
<keyword evidence="2" id="KW-0677">Repeat</keyword>
<dbReference type="PANTHER" id="PTHR44090">
    <property type="entry name" value="WD REPEAT-CONTAINING PROTEIN 61"/>
    <property type="match status" value="1"/>
</dbReference>
<feature type="repeat" description="WD" evidence="3">
    <location>
        <begin position="194"/>
        <end position="237"/>
    </location>
</feature>
<dbReference type="Gene3D" id="2.130.10.10">
    <property type="entry name" value="YVTN repeat-like/Quinoprotein amine dehydrogenase"/>
    <property type="match status" value="1"/>
</dbReference>
<dbReference type="SMART" id="SM00320">
    <property type="entry name" value="WD40"/>
    <property type="match status" value="5"/>
</dbReference>
<dbReference type="OrthoDB" id="17410at2759"/>
<dbReference type="GO" id="GO:0016593">
    <property type="term" value="C:Cdc73/Paf1 complex"/>
    <property type="evidence" value="ECO:0007669"/>
    <property type="project" value="TreeGrafter"/>
</dbReference>
<keyword evidence="1 3" id="KW-0853">WD repeat</keyword>
<dbReference type="AlphaFoldDB" id="A0A0M3JUQ1"/>
<reference evidence="4 5" key="2">
    <citation type="submission" date="2018-11" db="EMBL/GenBank/DDBJ databases">
        <authorList>
            <consortium name="Pathogen Informatics"/>
        </authorList>
    </citation>
    <scope>NUCLEOTIDE SEQUENCE [LARGE SCALE GENOMIC DNA]</scope>
</reference>
<dbReference type="PROSITE" id="PS50082">
    <property type="entry name" value="WD_REPEATS_2"/>
    <property type="match status" value="2"/>
</dbReference>
<dbReference type="WBParaSite" id="ASIM_0001192101-mRNA-1">
    <property type="protein sequence ID" value="ASIM_0001192101-mRNA-1"/>
    <property type="gene ID" value="ASIM_0001192101"/>
</dbReference>
<sequence>MKMHHFYEESDEMSLDEEQKISGWRCGVQSFDLTSNGRTAALVGVDSTLNYVSISYEDKTSSLHSFNNGTMQIWHLLFAPDREHFLTVNFSGSLTLLDMNGQVTKSGTFNAVRQISVIAYSADGASIAVANNEGVVTIVSASTLVSRFFFEAHALKIRAMRFSPDSTSLLTGSDDKTIKLHQIGATKSQLKRSFCAHRSSITALRYDHYIDGERFASCSNDSMIIVWNSSTGQQLHTFSASHDGVVNDIAFSFSNQYLVSVGSDRSLCIHRIDNKLRFESQTQSSQESILTDSQQPQMQDYDRLAASIYAESGMSQVNDEEMKEHYSAPQHNLSPTASPVDYNTYIPSTVQLTSSYHPTGLRRGVDEDEEDELLARARRDLEAVSNE</sequence>
<dbReference type="InterPro" id="IPR001680">
    <property type="entry name" value="WD40_rpt"/>
</dbReference>
<feature type="repeat" description="WD" evidence="3">
    <location>
        <begin position="150"/>
        <end position="180"/>
    </location>
</feature>
<proteinExistence type="predicted"/>
<dbReference type="InterPro" id="IPR015943">
    <property type="entry name" value="WD40/YVTN_repeat-like_dom_sf"/>
</dbReference>
<gene>
    <name evidence="4" type="ORF">ASIM_LOCUS11387</name>
</gene>
<evidence type="ECO:0000256" key="1">
    <source>
        <dbReference type="ARBA" id="ARBA00022574"/>
    </source>
</evidence>
<dbReference type="EMBL" id="UYRR01031065">
    <property type="protein sequence ID" value="VDK44949.1"/>
    <property type="molecule type" value="Genomic_DNA"/>
</dbReference>
<dbReference type="SUPFAM" id="SSF50978">
    <property type="entry name" value="WD40 repeat-like"/>
    <property type="match status" value="1"/>
</dbReference>
<dbReference type="PANTHER" id="PTHR44090:SF1">
    <property type="entry name" value="SUPERKILLER COMPLEX PROTEIN 8"/>
    <property type="match status" value="1"/>
</dbReference>
<dbReference type="InterPro" id="IPR051510">
    <property type="entry name" value="SKI8"/>
</dbReference>
<dbReference type="PROSITE" id="PS50294">
    <property type="entry name" value="WD_REPEATS_REGION"/>
    <property type="match status" value="1"/>
</dbReference>
<reference evidence="6" key="1">
    <citation type="submission" date="2017-02" db="UniProtKB">
        <authorList>
            <consortium name="WormBaseParasite"/>
        </authorList>
    </citation>
    <scope>IDENTIFICATION</scope>
</reference>
<evidence type="ECO:0000256" key="3">
    <source>
        <dbReference type="PROSITE-ProRule" id="PRU00221"/>
    </source>
</evidence>
<evidence type="ECO:0000313" key="4">
    <source>
        <dbReference type="EMBL" id="VDK44949.1"/>
    </source>
</evidence>